<evidence type="ECO:0008006" key="3">
    <source>
        <dbReference type="Google" id="ProtNLM"/>
    </source>
</evidence>
<dbReference type="KEGG" id="bbig:BBBOND_0003530"/>
<dbReference type="VEuPathDB" id="PiroplasmaDB:BBBOND_0003530"/>
<keyword evidence="1" id="KW-0472">Membrane</keyword>
<keyword evidence="1" id="KW-0812">Transmembrane</keyword>
<accession>A0A061BT57</accession>
<dbReference type="EMBL" id="LK055121">
    <property type="protein sequence ID" value="CDR71694.1"/>
    <property type="molecule type" value="Genomic_DNA"/>
</dbReference>
<evidence type="ECO:0000256" key="1">
    <source>
        <dbReference type="SAM" id="Phobius"/>
    </source>
</evidence>
<protein>
    <recommendedName>
        <fullName evidence="3">C3H1-type domain-containing protein</fullName>
    </recommendedName>
</protein>
<name>A0A061BT57_BABBI</name>
<dbReference type="RefSeq" id="XP_012770640.1">
    <property type="nucleotide sequence ID" value="XM_012915186.1"/>
</dbReference>
<sequence length="1293" mass="146611">MKRELDVLQFSCQNQSHDLEYSIKKVVERCNDIHRKVDDETRTKVEALLNDIRNKMNAFQSTMKKDIYQPLSDWVKNNKEKLVASRSYVGDDILIFEDRYPKIHTALAEIKKVVQPLNDLMSIGIRMKNQPVLEGFAEDLNNAVEIFPKAIETDLDSLRIQITKLMNEYVTSLSDGEAYAGLCSEFINNVLESVIKTLDAKAAERGNTVLKKYGSMKINIEKFMENSKGDLQRIGQLVQGIKNDISNLKTQSTNTNVPDSTLTSITKTLPTNMRSLTTSINRILDVAEEVESKLDTWLQEVESYISAIDGLRSKCVSGLQSYINSAITDSKNIIITDLRKRYVRHTKLMLTAFADKVSQELQGLPGEIERDLRIGFKGLMRVMGGNKYNPESSETSKFDDSKRSELFNVISQFAPSLTSPLNGAVHLQKFQQLSTHFHTYFANIYGYINHQITPNPPPQSPTEDPNVAKLTAVNSKFTDLLTHLKTDPNQPRTYIFDNTYTNLHSTLSSSLTALHPSAFANPRHPELLDAIKKGLEGFVEQMERVYVNGYDDGKPIDWNTNKLVENKSDSENSGQNEKLTPYGEKLSKVFLSIIEMLLNNCWGLYKEGYANQTQRICLYNTSKDGGKLVNALGTLLHKLGYKVPSEEDKQDGELQNKDKTMTGAKIKELFEKKLKSQTTALLGARGAGILSFLYGYLQKYYEVRHLEVRASTKHPANSYQMLQWLAGLRWNPVFLPVRKYFRELIPIPEKFKNTPREKISTNDLNLAATSNIKAQQLATTMLPNVCLHAHSVLTAIMGHGHAGGRYAVDYNTNAENFDYPSNAAACFDLLADILERLYHQFRFLCSQCENGRESGGWADCWYGRYVAGSDWQCNEKQCANQICDQTKNQTRDQIHEQMGDQHPKCGVKSPLQSYLEDGLQGFLPHQFKKPGCKLDCTVSNHRGLPCKTPMGFCDISELASHTKTGADLRKILRDFCGEKSHLRSLCACIICLMQKPPLTLGDMFAFYYNYIYGWTTQDREHREGAFNKAVSAAHFENKYDELKVHNLFSPSHSAVWQGHSSGSLGSFVCTSRESVVCGPYLYPINSEIRNIYAAKYADKYLSWIVYQTETFYDLLKKLYDECNSNCGPKGSNCLTTCCVKDCPRHRKPPTPKEHHTDCKSIVQCRKALPTLSKYGFVFLQQAKLNGKDGLEKKRTCQNFCTAFKEVFNKESILVELIRKIDDFIFTIRQPFIWLNVALWSLSLFYLICVMVGRLDVLHIRSHLRIPSSHKITAQSLLAAAQVGRLAKISYLQP</sequence>
<reference evidence="2" key="1">
    <citation type="journal article" date="2014" name="Nucleic Acids Res.">
        <title>The evolutionary dynamics of variant antigen genes in Babesia reveal a history of genomic innovation underlying host-parasite interaction.</title>
        <authorList>
            <person name="Jackson A.P."/>
            <person name="Otto T.D."/>
            <person name="Darby A."/>
            <person name="Ramaprasad A."/>
            <person name="Xia D."/>
            <person name="Echaide I.E."/>
            <person name="Farber M."/>
            <person name="Gahlot S."/>
            <person name="Gamble J."/>
            <person name="Gupta D."/>
            <person name="Gupta Y."/>
            <person name="Jackson L."/>
            <person name="Malandrin L."/>
            <person name="Malas T.B."/>
            <person name="Moussa E."/>
            <person name="Nair M."/>
            <person name="Reid AJ."/>
            <person name="Sanders M."/>
            <person name="Sharma J."/>
            <person name="Tracey A."/>
            <person name="Quail M.A."/>
            <person name="Weir W."/>
            <person name="Wastling J.M."/>
            <person name="Hall N."/>
            <person name="Willadsen P."/>
            <person name="Lingelbach K."/>
            <person name="Shiels B."/>
            <person name="Tait A."/>
            <person name="Berriman M."/>
            <person name="Allred D.R."/>
            <person name="Pain A."/>
        </authorList>
    </citation>
    <scope>NUCLEOTIDE SEQUENCE</scope>
    <source>
        <strain evidence="2">Bond</strain>
    </source>
</reference>
<organism evidence="2">
    <name type="scientific">Babesia bigemina</name>
    <dbReference type="NCBI Taxonomy" id="5866"/>
    <lineage>
        <taxon>Eukaryota</taxon>
        <taxon>Sar</taxon>
        <taxon>Alveolata</taxon>
        <taxon>Apicomplexa</taxon>
        <taxon>Aconoidasida</taxon>
        <taxon>Piroplasmida</taxon>
        <taxon>Babesiidae</taxon>
        <taxon>Babesia</taxon>
    </lineage>
</organism>
<proteinExistence type="predicted"/>
<keyword evidence="1" id="KW-1133">Transmembrane helix</keyword>
<feature type="transmembrane region" description="Helical" evidence="1">
    <location>
        <begin position="1231"/>
        <end position="1254"/>
    </location>
</feature>
<gene>
    <name evidence="2" type="ORF">BBBOND_0003530</name>
</gene>
<evidence type="ECO:0000313" key="2">
    <source>
        <dbReference type="EMBL" id="CDR71694.1"/>
    </source>
</evidence>
<dbReference type="GeneID" id="24561915"/>
<reference evidence="2" key="2">
    <citation type="submission" date="2014-06" db="EMBL/GenBank/DDBJ databases">
        <authorList>
            <person name="Aslett M."/>
            <person name="De Silva Nishadi"/>
        </authorList>
    </citation>
    <scope>NUCLEOTIDE SEQUENCE</scope>
    <source>
        <strain evidence="2">Bond</strain>
    </source>
</reference>